<dbReference type="GO" id="GO:0047689">
    <property type="term" value="F:aspartate racemase activity"/>
    <property type="evidence" value="ECO:0007669"/>
    <property type="project" value="UniProtKB-EC"/>
</dbReference>
<sequence>MKTIGLIGGLSWESTQEYYRTINQSIRDKLGAPHSAKCILYSVDFAEFDKLSHDEEWDIIAEKLTDIAKTLEKAGAEGILICTNTMHTVADSVSENINIPLVHIVDAVAEDIKQKNIKKVGLLGTKFTMEQEFYSGRLKEKHGIDVIIPSDEERDVVHNVIYKELVSGIIKEESRQKYLKIIGNLVKNGAEGIILGCTEIPLLIKQENCDAVIFDTSKIHAEAAVNFALKDSKL</sequence>
<protein>
    <submittedName>
        <fullName evidence="3">Aspartate racemase</fullName>
        <ecNumber evidence="3">5.1.1.13</ecNumber>
    </submittedName>
</protein>
<comment type="similarity">
    <text evidence="1">Belongs to the aspartate/glutamate racemases family.</text>
</comment>
<evidence type="ECO:0000256" key="1">
    <source>
        <dbReference type="ARBA" id="ARBA00007847"/>
    </source>
</evidence>
<keyword evidence="2 3" id="KW-0413">Isomerase</keyword>
<dbReference type="EC" id="5.1.1.13" evidence="3"/>
<dbReference type="PANTHER" id="PTHR21198">
    <property type="entry name" value="GLUTAMATE RACEMASE"/>
    <property type="match status" value="1"/>
</dbReference>
<dbReference type="InterPro" id="IPR001920">
    <property type="entry name" value="Asp/Glu_race"/>
</dbReference>
<gene>
    <name evidence="3" type="ORF">HNP87_001843</name>
</gene>
<dbReference type="NCBIfam" id="TIGR00035">
    <property type="entry name" value="asp_race"/>
    <property type="match status" value="1"/>
</dbReference>
<dbReference type="PANTHER" id="PTHR21198:SF7">
    <property type="entry name" value="ASPARTATE-GLUTAMATE RACEMASE FAMILY"/>
    <property type="match status" value="1"/>
</dbReference>
<proteinExistence type="inferred from homology"/>
<dbReference type="PROSITE" id="PS00923">
    <property type="entry name" value="ASP_GLU_RACEMASE_1"/>
    <property type="match status" value="1"/>
</dbReference>
<dbReference type="Pfam" id="PF01177">
    <property type="entry name" value="Asp_Glu_race"/>
    <property type="match status" value="1"/>
</dbReference>
<dbReference type="InterPro" id="IPR033134">
    <property type="entry name" value="Asp/Glu_racemase_AS_2"/>
</dbReference>
<dbReference type="SUPFAM" id="SSF53681">
    <property type="entry name" value="Aspartate/glutamate racemase"/>
    <property type="match status" value="2"/>
</dbReference>
<dbReference type="Proteomes" id="UP000563838">
    <property type="component" value="Unassembled WGS sequence"/>
</dbReference>
<accession>A0A7J9NK38</accession>
<evidence type="ECO:0000313" key="4">
    <source>
        <dbReference type="Proteomes" id="UP000563838"/>
    </source>
</evidence>
<organism evidence="3 4">
    <name type="scientific">Methanococcus maripaludis</name>
    <name type="common">Methanococcus deltae</name>
    <dbReference type="NCBI Taxonomy" id="39152"/>
    <lineage>
        <taxon>Archaea</taxon>
        <taxon>Methanobacteriati</taxon>
        <taxon>Methanobacteriota</taxon>
        <taxon>Methanomada group</taxon>
        <taxon>Methanococci</taxon>
        <taxon>Methanococcales</taxon>
        <taxon>Methanococcaceae</taxon>
        <taxon>Methanococcus</taxon>
    </lineage>
</organism>
<dbReference type="Gene3D" id="3.40.50.1860">
    <property type="match status" value="2"/>
</dbReference>
<name>A0A7J9NK38_METMI</name>
<dbReference type="InterPro" id="IPR004380">
    <property type="entry name" value="Asp_race"/>
</dbReference>
<reference evidence="3 4" key="1">
    <citation type="submission" date="2020-07" db="EMBL/GenBank/DDBJ databases">
        <title>Genomic Encyclopedia of Type Strains, Phase IV (KMG-V): Genome sequencing to study the core and pangenomes of soil and plant-associated prokaryotes.</title>
        <authorList>
            <person name="Whitman W."/>
        </authorList>
    </citation>
    <scope>NUCLEOTIDE SEQUENCE [LARGE SCALE GENOMIC DNA]</scope>
    <source>
        <strain evidence="3 4">A4</strain>
    </source>
</reference>
<comment type="caution">
    <text evidence="3">The sequence shown here is derived from an EMBL/GenBank/DDBJ whole genome shotgun (WGS) entry which is preliminary data.</text>
</comment>
<dbReference type="AlphaFoldDB" id="A0A7J9NK38"/>
<evidence type="ECO:0000256" key="2">
    <source>
        <dbReference type="ARBA" id="ARBA00023235"/>
    </source>
</evidence>
<evidence type="ECO:0000313" key="3">
    <source>
        <dbReference type="EMBL" id="MBA2841294.1"/>
    </source>
</evidence>
<dbReference type="RefSeq" id="WP_181489363.1">
    <property type="nucleotide sequence ID" value="NZ_JACDUI010000003.1"/>
</dbReference>
<dbReference type="PROSITE" id="PS00924">
    <property type="entry name" value="ASP_GLU_RACEMASE_2"/>
    <property type="match status" value="1"/>
</dbReference>
<dbReference type="EMBL" id="JACDUI010000003">
    <property type="protein sequence ID" value="MBA2841294.1"/>
    <property type="molecule type" value="Genomic_DNA"/>
</dbReference>
<dbReference type="InterPro" id="IPR018187">
    <property type="entry name" value="Asp/Glu_racemase_AS_1"/>
</dbReference>
<dbReference type="InterPro" id="IPR015942">
    <property type="entry name" value="Asp/Glu/hydantoin_racemase"/>
</dbReference>